<reference evidence="12" key="2">
    <citation type="submission" date="2018-10" db="UniProtKB">
        <authorList>
            <consortium name="EnsemblPlants"/>
        </authorList>
    </citation>
    <scope>IDENTIFICATION</scope>
</reference>
<dbReference type="Pfam" id="PF13962">
    <property type="entry name" value="PGG"/>
    <property type="match status" value="1"/>
</dbReference>
<keyword evidence="6 9" id="KW-0067">ATP-binding</keyword>
<gene>
    <name evidence="12" type="primary">LOC123139941</name>
</gene>
<dbReference type="Pfam" id="PF00069">
    <property type="entry name" value="Pkinase"/>
    <property type="match status" value="1"/>
</dbReference>
<evidence type="ECO:0000256" key="4">
    <source>
        <dbReference type="ARBA" id="ARBA00022741"/>
    </source>
</evidence>
<dbReference type="PROSITE" id="PS00108">
    <property type="entry name" value="PROTEIN_KINASE_ST"/>
    <property type="match status" value="1"/>
</dbReference>
<keyword evidence="10" id="KW-0812">Transmembrane</keyword>
<dbReference type="InterPro" id="IPR026961">
    <property type="entry name" value="PGG_dom"/>
</dbReference>
<dbReference type="PANTHER" id="PTHR45707">
    <property type="entry name" value="C2 CALCIUM/LIPID-BINDING PLANT PHOSPHORIBOSYLTRANSFERASE FAMILY PROTEIN"/>
    <property type="match status" value="1"/>
</dbReference>
<evidence type="ECO:0000256" key="6">
    <source>
        <dbReference type="ARBA" id="ARBA00022840"/>
    </source>
</evidence>
<feature type="binding site" evidence="9">
    <location>
        <position position="65"/>
    </location>
    <ligand>
        <name>ATP</name>
        <dbReference type="ChEBI" id="CHEBI:30616"/>
    </ligand>
</feature>
<protein>
    <recommendedName>
        <fullName evidence="1">non-specific serine/threonine protein kinase</fullName>
        <ecNumber evidence="1">2.7.11.1</ecNumber>
    </recommendedName>
</protein>
<evidence type="ECO:0000256" key="2">
    <source>
        <dbReference type="ARBA" id="ARBA00022527"/>
    </source>
</evidence>
<evidence type="ECO:0000256" key="1">
    <source>
        <dbReference type="ARBA" id="ARBA00012513"/>
    </source>
</evidence>
<keyword evidence="2" id="KW-0723">Serine/threonine-protein kinase</keyword>
<dbReference type="InterPro" id="IPR017441">
    <property type="entry name" value="Protein_kinase_ATP_BS"/>
</dbReference>
<dbReference type="GO" id="GO:0004674">
    <property type="term" value="F:protein serine/threonine kinase activity"/>
    <property type="evidence" value="ECO:0007669"/>
    <property type="project" value="UniProtKB-KW"/>
</dbReference>
<dbReference type="Gramene" id="TraesCS6B03G1234900.1">
    <property type="protein sequence ID" value="TraesCS6B03G1234900.1.CDS"/>
    <property type="gene ID" value="TraesCS6B03G1234900"/>
</dbReference>
<sequence length="518" mass="57886">METDNIGIEMEALELVFSDASSEPMKLSYGLLRSITDNFSNEIGCGGFGAVYLGHIGNGKVAVKKFSNPHALPEKQFLSEITCLQKAKHQNIVRFIGYCSEMHGELLVHNGENVMAEVQKKLLCFEYVPNGDIRQYLQQENPQGDDWSVRYQMIRGICHGLHYLHDKQINHLDLKPENIMLDANMKPKITDFGLSRFLDEGQSKMVTKHIVGTLRYIAPEIIDKGEISFKSDMYALGIVIIELLTRTSMISLDNWDESIDVDCPQMRMCIGIARNCTDSDKDKRPTIWQIIHELGDLESMILRSSINQKAGNMTRCAWSVLVAFISFHGIFTPPGGYRTDGTPTYSGTYFFDAYILAVIIALGCSASVTISLMYARVALVESRTRLGRFVISATYFCLFCSLASSIAAYVLGTLFLAPDAHRTAALLCSLVFLVVRMLGYMVGPTRAISVATTQLVRMGRKAFFVFSRVVVISLRTLAACWPLVIIVGWTAISRKYGDNKLTWISSRTKDVAKVHSLK</sequence>
<keyword evidence="10" id="KW-1133">Transmembrane helix</keyword>
<dbReference type="GeneID" id="123139941"/>
<keyword evidence="13" id="KW-1185">Reference proteome</keyword>
<dbReference type="AlphaFoldDB" id="A0A3B6PVD1"/>
<evidence type="ECO:0000259" key="11">
    <source>
        <dbReference type="PROSITE" id="PS50011"/>
    </source>
</evidence>
<evidence type="ECO:0000256" key="3">
    <source>
        <dbReference type="ARBA" id="ARBA00022679"/>
    </source>
</evidence>
<dbReference type="RefSeq" id="XP_044415589.1">
    <property type="nucleotide sequence ID" value="XM_044559654.1"/>
</dbReference>
<dbReference type="KEGG" id="taes:123139941"/>
<evidence type="ECO:0000256" key="5">
    <source>
        <dbReference type="ARBA" id="ARBA00022777"/>
    </source>
</evidence>
<dbReference type="STRING" id="4565.A0A3B6PVD1"/>
<dbReference type="FunFam" id="1.10.510.10:FF:001023">
    <property type="entry name" value="Os07g0541700 protein"/>
    <property type="match status" value="1"/>
</dbReference>
<dbReference type="PROSITE" id="PS50011">
    <property type="entry name" value="PROTEIN_KINASE_DOM"/>
    <property type="match status" value="1"/>
</dbReference>
<keyword evidence="10" id="KW-0472">Membrane</keyword>
<keyword evidence="4 9" id="KW-0547">Nucleotide-binding</keyword>
<dbReference type="SMR" id="A0A3B6PVD1"/>
<evidence type="ECO:0000256" key="10">
    <source>
        <dbReference type="SAM" id="Phobius"/>
    </source>
</evidence>
<dbReference type="Gramene" id="TraesCS6B02G442900.1">
    <property type="protein sequence ID" value="TraesCS6B02G442900.1"/>
    <property type="gene ID" value="TraesCS6B02G442900"/>
</dbReference>
<proteinExistence type="predicted"/>
<evidence type="ECO:0000256" key="8">
    <source>
        <dbReference type="ARBA" id="ARBA00048679"/>
    </source>
</evidence>
<reference evidence="12" key="1">
    <citation type="submission" date="2018-08" db="EMBL/GenBank/DDBJ databases">
        <authorList>
            <person name="Rossello M."/>
        </authorList>
    </citation>
    <scope>NUCLEOTIDE SEQUENCE [LARGE SCALE GENOMIC DNA]</scope>
    <source>
        <strain evidence="12">cv. Chinese Spring</strain>
    </source>
</reference>
<dbReference type="InterPro" id="IPR000719">
    <property type="entry name" value="Prot_kinase_dom"/>
</dbReference>
<dbReference type="EnsemblPlants" id="TraesCS6B02G442900.1">
    <property type="protein sequence ID" value="TraesCS6B02G442900.1"/>
    <property type="gene ID" value="TraesCS6B02G442900"/>
</dbReference>
<dbReference type="Proteomes" id="UP000019116">
    <property type="component" value="Chromosome 6B"/>
</dbReference>
<feature type="transmembrane region" description="Helical" evidence="10">
    <location>
        <begin position="353"/>
        <end position="377"/>
    </location>
</feature>
<feature type="transmembrane region" description="Helical" evidence="10">
    <location>
        <begin position="389"/>
        <end position="411"/>
    </location>
</feature>
<dbReference type="SMART" id="SM00220">
    <property type="entry name" value="S_TKc"/>
    <property type="match status" value="1"/>
</dbReference>
<comment type="catalytic activity">
    <reaction evidence="7">
        <text>L-threonyl-[protein] + ATP = O-phospho-L-threonyl-[protein] + ADP + H(+)</text>
        <dbReference type="Rhea" id="RHEA:46608"/>
        <dbReference type="Rhea" id="RHEA-COMP:11060"/>
        <dbReference type="Rhea" id="RHEA-COMP:11605"/>
        <dbReference type="ChEBI" id="CHEBI:15378"/>
        <dbReference type="ChEBI" id="CHEBI:30013"/>
        <dbReference type="ChEBI" id="CHEBI:30616"/>
        <dbReference type="ChEBI" id="CHEBI:61977"/>
        <dbReference type="ChEBI" id="CHEBI:456216"/>
        <dbReference type="EC" id="2.7.11.1"/>
    </reaction>
</comment>
<name>A0A3B6PVD1_WHEAT</name>
<evidence type="ECO:0000313" key="12">
    <source>
        <dbReference type="EnsemblPlants" id="TraesCS6B02G442900.1"/>
    </source>
</evidence>
<dbReference type="OrthoDB" id="685733at2759"/>
<dbReference type="EC" id="2.7.11.1" evidence="1"/>
<dbReference type="GO" id="GO:0005524">
    <property type="term" value="F:ATP binding"/>
    <property type="evidence" value="ECO:0007669"/>
    <property type="project" value="UniProtKB-UniRule"/>
</dbReference>
<dbReference type="PROSITE" id="PS00107">
    <property type="entry name" value="PROTEIN_KINASE_ATP"/>
    <property type="match status" value="1"/>
</dbReference>
<keyword evidence="5" id="KW-0418">Kinase</keyword>
<evidence type="ECO:0000313" key="13">
    <source>
        <dbReference type="Proteomes" id="UP000019116"/>
    </source>
</evidence>
<organism evidence="12">
    <name type="scientific">Triticum aestivum</name>
    <name type="common">Wheat</name>
    <dbReference type="NCBI Taxonomy" id="4565"/>
    <lineage>
        <taxon>Eukaryota</taxon>
        <taxon>Viridiplantae</taxon>
        <taxon>Streptophyta</taxon>
        <taxon>Embryophyta</taxon>
        <taxon>Tracheophyta</taxon>
        <taxon>Spermatophyta</taxon>
        <taxon>Magnoliopsida</taxon>
        <taxon>Liliopsida</taxon>
        <taxon>Poales</taxon>
        <taxon>Poaceae</taxon>
        <taxon>BOP clade</taxon>
        <taxon>Pooideae</taxon>
        <taxon>Triticodae</taxon>
        <taxon>Triticeae</taxon>
        <taxon>Triticinae</taxon>
        <taxon>Triticum</taxon>
    </lineage>
</organism>
<feature type="transmembrane region" description="Helical" evidence="10">
    <location>
        <begin position="316"/>
        <end position="333"/>
    </location>
</feature>
<dbReference type="InterPro" id="IPR011009">
    <property type="entry name" value="Kinase-like_dom_sf"/>
</dbReference>
<dbReference type="Gene3D" id="1.10.510.10">
    <property type="entry name" value="Transferase(Phosphotransferase) domain 1"/>
    <property type="match status" value="1"/>
</dbReference>
<comment type="catalytic activity">
    <reaction evidence="8">
        <text>L-seryl-[protein] + ATP = O-phospho-L-seryl-[protein] + ADP + H(+)</text>
        <dbReference type="Rhea" id="RHEA:17989"/>
        <dbReference type="Rhea" id="RHEA-COMP:9863"/>
        <dbReference type="Rhea" id="RHEA-COMP:11604"/>
        <dbReference type="ChEBI" id="CHEBI:15378"/>
        <dbReference type="ChEBI" id="CHEBI:29999"/>
        <dbReference type="ChEBI" id="CHEBI:30616"/>
        <dbReference type="ChEBI" id="CHEBI:83421"/>
        <dbReference type="ChEBI" id="CHEBI:456216"/>
        <dbReference type="EC" id="2.7.11.1"/>
    </reaction>
</comment>
<dbReference type="InterPro" id="IPR008271">
    <property type="entry name" value="Ser/Thr_kinase_AS"/>
</dbReference>
<dbReference type="SUPFAM" id="SSF56112">
    <property type="entry name" value="Protein kinase-like (PK-like)"/>
    <property type="match status" value="1"/>
</dbReference>
<dbReference type="PANTHER" id="PTHR45707:SF43">
    <property type="entry name" value="PROTEIN KINASE DOMAIN-CONTAINING PROTEIN"/>
    <property type="match status" value="1"/>
</dbReference>
<accession>A0A3B6PVD1</accession>
<feature type="domain" description="Protein kinase" evidence="11">
    <location>
        <begin position="37"/>
        <end position="301"/>
    </location>
</feature>
<evidence type="ECO:0000256" key="9">
    <source>
        <dbReference type="PROSITE-ProRule" id="PRU10141"/>
    </source>
</evidence>
<keyword evidence="3" id="KW-0808">Transferase</keyword>
<evidence type="ECO:0000256" key="7">
    <source>
        <dbReference type="ARBA" id="ARBA00047899"/>
    </source>
</evidence>
<feature type="transmembrane region" description="Helical" evidence="10">
    <location>
        <begin position="463"/>
        <end position="492"/>
    </location>
</feature>